<gene>
    <name evidence="1" type="ORF">JIV24_00605</name>
</gene>
<reference evidence="1 2" key="1">
    <citation type="submission" date="2021-01" db="EMBL/GenBank/DDBJ databases">
        <title>Carboxyliciviraga sp.nov., isolated from coastal sediments.</title>
        <authorList>
            <person name="Lu D."/>
            <person name="Zhang T."/>
        </authorList>
    </citation>
    <scope>NUCLEOTIDE SEQUENCE [LARGE SCALE GENOMIC DNA]</scope>
    <source>
        <strain evidence="1 2">N1Y132</strain>
    </source>
</reference>
<proteinExistence type="predicted"/>
<evidence type="ECO:0000313" key="1">
    <source>
        <dbReference type="EMBL" id="MBK3515819.1"/>
    </source>
</evidence>
<keyword evidence="2" id="KW-1185">Reference proteome</keyword>
<protein>
    <submittedName>
        <fullName evidence="1">Uncharacterized protein</fullName>
    </submittedName>
</protein>
<dbReference type="RefSeq" id="WP_200463048.1">
    <property type="nucleotide sequence ID" value="NZ_JAENRR010000001.1"/>
</dbReference>
<dbReference type="EMBL" id="JAENRR010000001">
    <property type="protein sequence ID" value="MBK3515819.1"/>
    <property type="molecule type" value="Genomic_DNA"/>
</dbReference>
<dbReference type="InterPro" id="IPR027417">
    <property type="entry name" value="P-loop_NTPase"/>
</dbReference>
<dbReference type="Gene3D" id="3.40.50.300">
    <property type="entry name" value="P-loop containing nucleotide triphosphate hydrolases"/>
    <property type="match status" value="1"/>
</dbReference>
<dbReference type="SUPFAM" id="SSF53795">
    <property type="entry name" value="PEP carboxykinase-like"/>
    <property type="match status" value="1"/>
</dbReference>
<comment type="caution">
    <text evidence="1">The sequence shown here is derived from an EMBL/GenBank/DDBJ whole genome shotgun (WGS) entry which is preliminary data.</text>
</comment>
<name>A0ABS1HDT9_9BACT</name>
<evidence type="ECO:0000313" key="2">
    <source>
        <dbReference type="Proteomes" id="UP000605676"/>
    </source>
</evidence>
<sequence>MTKNTNTRYYSVGGIRFKINFLSPFFEFDNQGGSRLFQTDKHSKDQEWTINFDILNQNTLTDFTYSFKGSERFEEELPYKWSIINTNNQDGILIEFEDNLPIKKVIALIDTHNNTINTFLSLFNNAPLTIDPFFHPLGILIIQYIIHQHEGFVIHASSVDLNGKGYLFSAVSGTGKSTMAKIWQSKGATIINDDRLIVVPENDGYRIYNTPMPYYQDRNKSVLLHKAFIIKQSPDNYLNALPVLKGTLGLLGNCMQFQYEESQIQKRLNALQGIAEKCGIYECGFKPDKDIIQLILNEVG</sequence>
<accession>A0ABS1HDT9</accession>
<dbReference type="Proteomes" id="UP000605676">
    <property type="component" value="Unassembled WGS sequence"/>
</dbReference>
<organism evidence="1 2">
    <name type="scientific">Carboxylicivirga marina</name>
    <dbReference type="NCBI Taxonomy" id="2800988"/>
    <lineage>
        <taxon>Bacteria</taxon>
        <taxon>Pseudomonadati</taxon>
        <taxon>Bacteroidota</taxon>
        <taxon>Bacteroidia</taxon>
        <taxon>Marinilabiliales</taxon>
        <taxon>Marinilabiliaceae</taxon>
        <taxon>Carboxylicivirga</taxon>
    </lineage>
</organism>